<evidence type="ECO:0000256" key="1">
    <source>
        <dbReference type="SAM" id="Phobius"/>
    </source>
</evidence>
<feature type="transmembrane region" description="Helical" evidence="1">
    <location>
        <begin position="185"/>
        <end position="204"/>
    </location>
</feature>
<accession>A0A3P8BVQ4</accession>
<evidence type="ECO:0000313" key="4">
    <source>
        <dbReference type="WBParaSite" id="HPBE_0000836201-mRNA-1"/>
    </source>
</evidence>
<proteinExistence type="predicted"/>
<feature type="transmembrane region" description="Helical" evidence="1">
    <location>
        <begin position="46"/>
        <end position="67"/>
    </location>
</feature>
<dbReference type="EMBL" id="UZAH01026131">
    <property type="protein sequence ID" value="VDO76062.1"/>
    <property type="molecule type" value="Genomic_DNA"/>
</dbReference>
<keyword evidence="3" id="KW-1185">Reference proteome</keyword>
<name>A0A3P8BVQ4_HELPZ</name>
<organism evidence="2">
    <name type="scientific">Heligmosomoides polygyrus</name>
    <name type="common">Parasitic roundworm</name>
    <dbReference type="NCBI Taxonomy" id="6339"/>
    <lineage>
        <taxon>Eukaryota</taxon>
        <taxon>Metazoa</taxon>
        <taxon>Ecdysozoa</taxon>
        <taxon>Nematoda</taxon>
        <taxon>Chromadorea</taxon>
        <taxon>Rhabditida</taxon>
        <taxon>Rhabditina</taxon>
        <taxon>Rhabditomorpha</taxon>
        <taxon>Strongyloidea</taxon>
        <taxon>Heligmosomidae</taxon>
        <taxon>Heligmosomoides</taxon>
    </lineage>
</organism>
<evidence type="ECO:0000313" key="2">
    <source>
        <dbReference type="EMBL" id="VDO76062.1"/>
    </source>
</evidence>
<feature type="transmembrane region" description="Helical" evidence="1">
    <location>
        <begin position="211"/>
        <end position="234"/>
    </location>
</feature>
<feature type="transmembrane region" description="Helical" evidence="1">
    <location>
        <begin position="129"/>
        <end position="150"/>
    </location>
</feature>
<keyword evidence="1" id="KW-0472">Membrane</keyword>
<dbReference type="PANTHER" id="PTHR47758:SF4">
    <property type="entry name" value="SERPENTINE RECEPTOR, CLASS M"/>
    <property type="match status" value="1"/>
</dbReference>
<evidence type="ECO:0000313" key="3">
    <source>
        <dbReference type="Proteomes" id="UP000050761"/>
    </source>
</evidence>
<feature type="transmembrane region" description="Helical" evidence="1">
    <location>
        <begin position="6"/>
        <end position="26"/>
    </location>
</feature>
<gene>
    <name evidence="2" type="ORF">HPBE_LOCUS8363</name>
</gene>
<feature type="transmembrane region" description="Helical" evidence="1">
    <location>
        <begin position="87"/>
        <end position="109"/>
    </location>
</feature>
<keyword evidence="1" id="KW-1133">Transmembrane helix</keyword>
<reference evidence="4" key="2">
    <citation type="submission" date="2019-09" db="UniProtKB">
        <authorList>
            <consortium name="WormBaseParasite"/>
        </authorList>
    </citation>
    <scope>IDENTIFICATION</scope>
</reference>
<dbReference type="AlphaFoldDB" id="A0A3P8BVQ4"/>
<dbReference type="OrthoDB" id="5792363at2759"/>
<dbReference type="Proteomes" id="UP000050761">
    <property type="component" value="Unassembled WGS sequence"/>
</dbReference>
<dbReference type="PANTHER" id="PTHR47758">
    <property type="entry name" value="SERPENTINE RECEPTOR, CLASS M-RELATED"/>
    <property type="match status" value="1"/>
</dbReference>
<dbReference type="InterPro" id="IPR019428">
    <property type="entry name" value="7TM_GPCR_serpentine_rcpt_Str"/>
</dbReference>
<dbReference type="WBParaSite" id="HPBE_0000836201-mRNA-1">
    <property type="protein sequence ID" value="HPBE_0000836201-mRNA-1"/>
    <property type="gene ID" value="HPBE_0000836201"/>
</dbReference>
<dbReference type="Pfam" id="PF10326">
    <property type="entry name" value="7TM_GPCR_Str"/>
    <property type="match status" value="2"/>
</dbReference>
<keyword evidence="1" id="KW-0812">Transmembrane</keyword>
<sequence length="257" mass="28619">MLAISLISFIASIISIVLNILLVYILNRKAKKVVGIYRHMMVATAAYDAIFSAILIIATPTIAAISNRRSLLITKAGVPMPFSPGRFLLVCWVYLLCLSTAVSPSHFIFRYIQNCKQHWISHHIKRTLVVILAPMATAFIGATMFCFSSWPGADDIEAFGWIAKRINSGRTESFLVASLDVVQCLIPFFFIHTPFYVCCLAPLFRVETGIIATYLPILFAWSPALNAIIILSVVKEFRFSVRALFSKKMSAAFVITS</sequence>
<dbReference type="SUPFAM" id="SSF81321">
    <property type="entry name" value="Family A G protein-coupled receptor-like"/>
    <property type="match status" value="1"/>
</dbReference>
<reference evidence="2 3" key="1">
    <citation type="submission" date="2018-11" db="EMBL/GenBank/DDBJ databases">
        <authorList>
            <consortium name="Pathogen Informatics"/>
        </authorList>
    </citation>
    <scope>NUCLEOTIDE SEQUENCE [LARGE SCALE GENOMIC DNA]</scope>
</reference>
<protein>
    <submittedName>
        <fullName evidence="4">G protein-coupled receptor</fullName>
    </submittedName>
</protein>